<comment type="similarity">
    <text evidence="3 9">Belongs to the alkaline phosphatase family.</text>
</comment>
<dbReference type="Proteomes" id="UP001183202">
    <property type="component" value="Unassembled WGS sequence"/>
</dbReference>
<dbReference type="InterPro" id="IPR017850">
    <property type="entry name" value="Alkaline_phosphatase_core_sf"/>
</dbReference>
<feature type="region of interest" description="Disordered" evidence="10">
    <location>
        <begin position="195"/>
        <end position="216"/>
    </location>
</feature>
<dbReference type="SUPFAM" id="SSF53649">
    <property type="entry name" value="Alkaline phosphatase-like"/>
    <property type="match status" value="1"/>
</dbReference>
<name>A0ABU2N923_9PSEU</name>
<keyword evidence="11" id="KW-0732">Signal</keyword>
<feature type="compositionally biased region" description="Acidic residues" evidence="10">
    <location>
        <begin position="356"/>
        <end position="367"/>
    </location>
</feature>
<organism evidence="12 13">
    <name type="scientific">Pseudonocardia charpentierae</name>
    <dbReference type="NCBI Taxonomy" id="3075545"/>
    <lineage>
        <taxon>Bacteria</taxon>
        <taxon>Bacillati</taxon>
        <taxon>Actinomycetota</taxon>
        <taxon>Actinomycetes</taxon>
        <taxon>Pseudonocardiales</taxon>
        <taxon>Pseudonocardiaceae</taxon>
        <taxon>Pseudonocardia</taxon>
    </lineage>
</organism>
<keyword evidence="13" id="KW-1185">Reference proteome</keyword>
<keyword evidence="8" id="KW-0460">Magnesium</keyword>
<evidence type="ECO:0000256" key="2">
    <source>
        <dbReference type="ARBA" id="ARBA00001947"/>
    </source>
</evidence>
<protein>
    <submittedName>
        <fullName evidence="12">Alkaline phosphatase</fullName>
    </submittedName>
</protein>
<feature type="chain" id="PRO_5047258346" evidence="11">
    <location>
        <begin position="32"/>
        <end position="427"/>
    </location>
</feature>
<feature type="signal peptide" evidence="11">
    <location>
        <begin position="1"/>
        <end position="31"/>
    </location>
</feature>
<evidence type="ECO:0000256" key="6">
    <source>
        <dbReference type="ARBA" id="ARBA00022801"/>
    </source>
</evidence>
<dbReference type="InterPro" id="IPR018299">
    <property type="entry name" value="Alkaline_phosphatase_AS"/>
</dbReference>
<dbReference type="EMBL" id="JAVREJ010000006">
    <property type="protein sequence ID" value="MDT0350221.1"/>
    <property type="molecule type" value="Genomic_DNA"/>
</dbReference>
<dbReference type="PANTHER" id="PTHR11596:SF5">
    <property type="entry name" value="ALKALINE PHOSPHATASE"/>
    <property type="match status" value="1"/>
</dbReference>
<sequence length="427" mass="44735">MSTPRTSSPATRAVAALVATGVVAVLTTACAPDSGAIRTESTGAARNIIVVNGDGMAAAHREAGRLAVAGLDGRLEMDSLPVAGLLTTDSRDPSTLVTDSAAAATAWATGEKTYNGAISVGLDRRPLPIFGVQAKVAGKATGLVTTAQVTDASPAAFFSHTTDRGEQDRIAGQYLDETKPDVILGGGEDWWHPAGVPGTYPDAPAEDPEEASRGTQGDLVDRARQLGYTYAGSAAELQQAAGPKLLGLFANEEMFQQKPEGQGDVYSPVVDLPTMTRKALDTLDDAPNGFFLFVEEEAVDEFAHNNNGPRVLQSMRSLDATVGVLRRYVADHPDTLLVVTGDHECGGLTLESPTVSDDETGDAESSEDGPFTVAGSTQTFVMDWTTTEHTDVPVPVTAEGPGADRFTGEHPNTYVHDVLSEVLTPRS</sequence>
<evidence type="ECO:0000256" key="7">
    <source>
        <dbReference type="ARBA" id="ARBA00022833"/>
    </source>
</evidence>
<evidence type="ECO:0000256" key="1">
    <source>
        <dbReference type="ARBA" id="ARBA00001946"/>
    </source>
</evidence>
<comment type="cofactor">
    <cofactor evidence="2">
        <name>Zn(2+)</name>
        <dbReference type="ChEBI" id="CHEBI:29105"/>
    </cofactor>
</comment>
<comment type="cofactor">
    <cofactor evidence="1">
        <name>Mg(2+)</name>
        <dbReference type="ChEBI" id="CHEBI:18420"/>
    </cofactor>
</comment>
<evidence type="ECO:0000256" key="8">
    <source>
        <dbReference type="ARBA" id="ARBA00022842"/>
    </source>
</evidence>
<dbReference type="PROSITE" id="PS00123">
    <property type="entry name" value="ALKALINE_PHOSPHATASE"/>
    <property type="match status" value="1"/>
</dbReference>
<evidence type="ECO:0000313" key="13">
    <source>
        <dbReference type="Proteomes" id="UP001183202"/>
    </source>
</evidence>
<evidence type="ECO:0000256" key="3">
    <source>
        <dbReference type="ARBA" id="ARBA00005984"/>
    </source>
</evidence>
<dbReference type="Pfam" id="PF00245">
    <property type="entry name" value="Alk_phosphatase"/>
    <property type="match status" value="1"/>
</dbReference>
<dbReference type="PRINTS" id="PR00113">
    <property type="entry name" value="ALKPHPHTASE"/>
</dbReference>
<evidence type="ECO:0000256" key="10">
    <source>
        <dbReference type="SAM" id="MobiDB-lite"/>
    </source>
</evidence>
<keyword evidence="6" id="KW-0378">Hydrolase</keyword>
<dbReference type="PANTHER" id="PTHR11596">
    <property type="entry name" value="ALKALINE PHOSPHATASE"/>
    <property type="match status" value="1"/>
</dbReference>
<dbReference type="InterPro" id="IPR001952">
    <property type="entry name" value="Alkaline_phosphatase"/>
</dbReference>
<evidence type="ECO:0000256" key="11">
    <source>
        <dbReference type="SAM" id="SignalP"/>
    </source>
</evidence>
<dbReference type="CDD" id="cd16012">
    <property type="entry name" value="ALP"/>
    <property type="match status" value="1"/>
</dbReference>
<keyword evidence="7" id="KW-0862">Zinc</keyword>
<evidence type="ECO:0000256" key="5">
    <source>
        <dbReference type="ARBA" id="ARBA00022723"/>
    </source>
</evidence>
<keyword evidence="5" id="KW-0479">Metal-binding</keyword>
<accession>A0ABU2N923</accession>
<dbReference type="Gene3D" id="3.40.720.10">
    <property type="entry name" value="Alkaline Phosphatase, subunit A"/>
    <property type="match status" value="1"/>
</dbReference>
<evidence type="ECO:0000313" key="12">
    <source>
        <dbReference type="EMBL" id="MDT0350221.1"/>
    </source>
</evidence>
<proteinExistence type="inferred from homology"/>
<evidence type="ECO:0000256" key="9">
    <source>
        <dbReference type="RuleBase" id="RU003946"/>
    </source>
</evidence>
<dbReference type="PROSITE" id="PS51257">
    <property type="entry name" value="PROKAR_LIPOPROTEIN"/>
    <property type="match status" value="1"/>
</dbReference>
<keyword evidence="4" id="KW-0597">Phosphoprotein</keyword>
<evidence type="ECO:0000256" key="4">
    <source>
        <dbReference type="ARBA" id="ARBA00022553"/>
    </source>
</evidence>
<comment type="caution">
    <text evidence="12">The sequence shown here is derived from an EMBL/GenBank/DDBJ whole genome shotgun (WGS) entry which is preliminary data.</text>
</comment>
<gene>
    <name evidence="12" type="ORF">RM445_11870</name>
</gene>
<feature type="region of interest" description="Disordered" evidence="10">
    <location>
        <begin position="392"/>
        <end position="411"/>
    </location>
</feature>
<reference evidence="13" key="1">
    <citation type="submission" date="2023-07" db="EMBL/GenBank/DDBJ databases">
        <title>30 novel species of actinomycetes from the DSMZ collection.</title>
        <authorList>
            <person name="Nouioui I."/>
        </authorList>
    </citation>
    <scope>NUCLEOTIDE SEQUENCE [LARGE SCALE GENOMIC DNA]</scope>
    <source>
        <strain evidence="13">DSM 45834</strain>
    </source>
</reference>
<dbReference type="SMART" id="SM00098">
    <property type="entry name" value="alkPPc"/>
    <property type="match status" value="1"/>
</dbReference>
<feature type="region of interest" description="Disordered" evidence="10">
    <location>
        <begin position="348"/>
        <end position="371"/>
    </location>
</feature>
<dbReference type="RefSeq" id="WP_311556239.1">
    <property type="nucleotide sequence ID" value="NZ_JAVREJ010000006.1"/>
</dbReference>